<evidence type="ECO:0000313" key="2">
    <source>
        <dbReference type="Proteomes" id="UP001396334"/>
    </source>
</evidence>
<organism evidence="1 2">
    <name type="scientific">Hibiscus sabdariffa</name>
    <name type="common">roselle</name>
    <dbReference type="NCBI Taxonomy" id="183260"/>
    <lineage>
        <taxon>Eukaryota</taxon>
        <taxon>Viridiplantae</taxon>
        <taxon>Streptophyta</taxon>
        <taxon>Embryophyta</taxon>
        <taxon>Tracheophyta</taxon>
        <taxon>Spermatophyta</taxon>
        <taxon>Magnoliopsida</taxon>
        <taxon>eudicotyledons</taxon>
        <taxon>Gunneridae</taxon>
        <taxon>Pentapetalae</taxon>
        <taxon>rosids</taxon>
        <taxon>malvids</taxon>
        <taxon>Malvales</taxon>
        <taxon>Malvaceae</taxon>
        <taxon>Malvoideae</taxon>
        <taxon>Hibiscus</taxon>
    </lineage>
</organism>
<evidence type="ECO:0000313" key="1">
    <source>
        <dbReference type="EMBL" id="KAK8982446.1"/>
    </source>
</evidence>
<gene>
    <name evidence="1" type="ORF">V6N11_046368</name>
</gene>
<keyword evidence="2" id="KW-1185">Reference proteome</keyword>
<sequence>MHIATNAVGALGKGFDVDFETRLSYRKGVTCSRIGEIDEEHRRDVYCSSRVGSEHKDSAWTCVISCWK</sequence>
<protein>
    <submittedName>
        <fullName evidence="1">Uncharacterized protein</fullName>
    </submittedName>
</protein>
<name>A0ABR2P240_9ROSI</name>
<comment type="caution">
    <text evidence="1">The sequence shown here is derived from an EMBL/GenBank/DDBJ whole genome shotgun (WGS) entry which is preliminary data.</text>
</comment>
<accession>A0ABR2P240</accession>
<reference evidence="1 2" key="1">
    <citation type="journal article" date="2024" name="G3 (Bethesda)">
        <title>Genome assembly of Hibiscus sabdariffa L. provides insights into metabolisms of medicinal natural products.</title>
        <authorList>
            <person name="Kim T."/>
        </authorList>
    </citation>
    <scope>NUCLEOTIDE SEQUENCE [LARGE SCALE GENOMIC DNA]</scope>
    <source>
        <strain evidence="1">TK-2024</strain>
        <tissue evidence="1">Old leaves</tissue>
    </source>
</reference>
<proteinExistence type="predicted"/>
<dbReference type="Proteomes" id="UP001396334">
    <property type="component" value="Unassembled WGS sequence"/>
</dbReference>
<dbReference type="EMBL" id="JBBPBN010000085">
    <property type="protein sequence ID" value="KAK8982446.1"/>
    <property type="molecule type" value="Genomic_DNA"/>
</dbReference>